<comment type="caution">
    <text evidence="2">The sequence shown here is derived from an EMBL/GenBank/DDBJ whole genome shotgun (WGS) entry which is preliminary data.</text>
</comment>
<dbReference type="PANTHER" id="PTHR35010:SF2">
    <property type="entry name" value="BLL4672 PROTEIN"/>
    <property type="match status" value="1"/>
</dbReference>
<dbReference type="InterPro" id="IPR010982">
    <property type="entry name" value="Lambda_DNA-bd_dom_sf"/>
</dbReference>
<proteinExistence type="predicted"/>
<dbReference type="PANTHER" id="PTHR35010">
    <property type="entry name" value="BLL4672 PROTEIN-RELATED"/>
    <property type="match status" value="1"/>
</dbReference>
<dbReference type="AlphaFoldDB" id="A0A7W4UYP6"/>
<name>A0A7W4UYP6_LEIAQ</name>
<dbReference type="Pfam" id="PF17765">
    <property type="entry name" value="MLTR_LBD"/>
    <property type="match status" value="1"/>
</dbReference>
<dbReference type="Gene3D" id="3.30.450.180">
    <property type="match status" value="1"/>
</dbReference>
<dbReference type="GO" id="GO:0003677">
    <property type="term" value="F:DNA binding"/>
    <property type="evidence" value="ECO:0007669"/>
    <property type="project" value="InterPro"/>
</dbReference>
<dbReference type="EMBL" id="JACHVP010000003">
    <property type="protein sequence ID" value="MBB2968041.1"/>
    <property type="molecule type" value="Genomic_DNA"/>
</dbReference>
<gene>
    <name evidence="2" type="ORF">FHX33_002811</name>
</gene>
<evidence type="ECO:0000313" key="2">
    <source>
        <dbReference type="EMBL" id="MBB2968041.1"/>
    </source>
</evidence>
<dbReference type="Gene3D" id="1.10.260.40">
    <property type="entry name" value="lambda repressor-like DNA-binding domains"/>
    <property type="match status" value="1"/>
</dbReference>
<keyword evidence="3" id="KW-1185">Reference proteome</keyword>
<dbReference type="SMART" id="SM00530">
    <property type="entry name" value="HTH_XRE"/>
    <property type="match status" value="1"/>
</dbReference>
<dbReference type="SUPFAM" id="SSF47413">
    <property type="entry name" value="lambda repressor-like DNA-binding domains"/>
    <property type="match status" value="1"/>
</dbReference>
<organism evidence="2 3">
    <name type="scientific">Leifsonia aquatica</name>
    <name type="common">Corynebacterium aquaticum</name>
    <dbReference type="NCBI Taxonomy" id="144185"/>
    <lineage>
        <taxon>Bacteria</taxon>
        <taxon>Bacillati</taxon>
        <taxon>Actinomycetota</taxon>
        <taxon>Actinomycetes</taxon>
        <taxon>Micrococcales</taxon>
        <taxon>Microbacteriaceae</taxon>
        <taxon>Leifsonia</taxon>
    </lineage>
</organism>
<dbReference type="PROSITE" id="PS50943">
    <property type="entry name" value="HTH_CROC1"/>
    <property type="match status" value="1"/>
</dbReference>
<dbReference type="InterPro" id="IPR041413">
    <property type="entry name" value="MLTR_LBD"/>
</dbReference>
<dbReference type="RefSeq" id="WP_021762730.1">
    <property type="nucleotide sequence ID" value="NZ_JACHVP010000003.1"/>
</dbReference>
<sequence>MVTRATVLGEYLRARRGLVAPEDVGIPVDPGRKVTGLRRSEVAELAGVSENYYLRLEQGRDQRPSEQVLGALARALRLDHYATEYVFRIAYGELSDQDAPGTPDDSLLELLNHWRQNPAYITDGNHDIVASNALAGKVGRGFLDVGRNNVVAFFSDHTQEVAIEWEESAAHLVAALRFHSDPLSPRRQQIVDELSATSPVFARLWPRHDAWPLADGIARHAVDGFGLVDLRYQNLAIPGRPGHVLTTIFAEPNTPGVAVLAYLAV</sequence>
<evidence type="ECO:0000313" key="3">
    <source>
        <dbReference type="Proteomes" id="UP000538196"/>
    </source>
</evidence>
<protein>
    <submittedName>
        <fullName evidence="2">Transcriptional regulator with XRE-family HTH domain</fullName>
    </submittedName>
</protein>
<feature type="domain" description="HTH cro/C1-type" evidence="1">
    <location>
        <begin position="32"/>
        <end position="83"/>
    </location>
</feature>
<accession>A0A7W4UYP6</accession>
<evidence type="ECO:0000259" key="1">
    <source>
        <dbReference type="PROSITE" id="PS50943"/>
    </source>
</evidence>
<reference evidence="2 3" key="1">
    <citation type="submission" date="2020-08" db="EMBL/GenBank/DDBJ databases">
        <title>Sequencing the genomes of 1000 actinobacteria strains.</title>
        <authorList>
            <person name="Klenk H.-P."/>
        </authorList>
    </citation>
    <scope>NUCLEOTIDE SEQUENCE [LARGE SCALE GENOMIC DNA]</scope>
    <source>
        <strain evidence="2 3">DSM 20146</strain>
    </source>
</reference>
<dbReference type="Proteomes" id="UP000538196">
    <property type="component" value="Unassembled WGS sequence"/>
</dbReference>
<dbReference type="Pfam" id="PF13560">
    <property type="entry name" value="HTH_31"/>
    <property type="match status" value="1"/>
</dbReference>
<dbReference type="CDD" id="cd00093">
    <property type="entry name" value="HTH_XRE"/>
    <property type="match status" value="1"/>
</dbReference>
<dbReference type="InterPro" id="IPR001387">
    <property type="entry name" value="Cro/C1-type_HTH"/>
</dbReference>